<dbReference type="Pfam" id="PF00672">
    <property type="entry name" value="HAMP"/>
    <property type="match status" value="1"/>
</dbReference>
<evidence type="ECO:0000256" key="6">
    <source>
        <dbReference type="ARBA" id="ARBA00022692"/>
    </source>
</evidence>
<dbReference type="InterPro" id="IPR050428">
    <property type="entry name" value="TCS_sensor_his_kinase"/>
</dbReference>
<evidence type="ECO:0000259" key="11">
    <source>
        <dbReference type="PROSITE" id="PS50885"/>
    </source>
</evidence>
<dbReference type="AlphaFoldDB" id="A0A2T0LQB4"/>
<accession>A0A2T0LQB4</accession>
<feature type="region of interest" description="Disordered" evidence="10">
    <location>
        <begin position="651"/>
        <end position="670"/>
    </location>
</feature>
<dbReference type="SMART" id="SM00387">
    <property type="entry name" value="HATPase_c"/>
    <property type="match status" value="1"/>
</dbReference>
<feature type="compositionally biased region" description="Low complexity" evidence="10">
    <location>
        <begin position="747"/>
        <end position="758"/>
    </location>
</feature>
<keyword evidence="5" id="KW-0808">Transferase</keyword>
<dbReference type="Pfam" id="PF02518">
    <property type="entry name" value="HATPase_c"/>
    <property type="match status" value="1"/>
</dbReference>
<protein>
    <recommendedName>
        <fullName evidence="3">histidine kinase</fullName>
        <ecNumber evidence="3">2.7.13.3</ecNumber>
    </recommendedName>
</protein>
<dbReference type="Gene3D" id="3.30.565.10">
    <property type="entry name" value="Histidine kinase-like ATPase, C-terminal domain"/>
    <property type="match status" value="1"/>
</dbReference>
<proteinExistence type="predicted"/>
<evidence type="ECO:0000256" key="2">
    <source>
        <dbReference type="ARBA" id="ARBA00004370"/>
    </source>
</evidence>
<keyword evidence="6" id="KW-0812">Transmembrane</keyword>
<dbReference type="RefSeq" id="WP_425440509.1">
    <property type="nucleotide sequence ID" value="NZ_PVNH01000009.1"/>
</dbReference>
<dbReference type="InterPro" id="IPR036890">
    <property type="entry name" value="HATPase_C_sf"/>
</dbReference>
<feature type="domain" description="HAMP" evidence="11">
    <location>
        <begin position="336"/>
        <end position="405"/>
    </location>
</feature>
<evidence type="ECO:0000256" key="5">
    <source>
        <dbReference type="ARBA" id="ARBA00022679"/>
    </source>
</evidence>
<dbReference type="Pfam" id="PF08376">
    <property type="entry name" value="NIT"/>
    <property type="match status" value="1"/>
</dbReference>
<evidence type="ECO:0000256" key="7">
    <source>
        <dbReference type="ARBA" id="ARBA00022777"/>
    </source>
</evidence>
<dbReference type="GO" id="GO:0005886">
    <property type="term" value="C:plasma membrane"/>
    <property type="evidence" value="ECO:0007669"/>
    <property type="project" value="TreeGrafter"/>
</dbReference>
<evidence type="ECO:0000256" key="10">
    <source>
        <dbReference type="SAM" id="MobiDB-lite"/>
    </source>
</evidence>
<sequence>MKKTIRARGRRSIRSRVLAIAFVPSIVLLLAGVALAGYLVYDAVKARDFSTKVHEAAEPGARFFAAVREERRLTLQDLASGGANRLELVEQRTKTDQAAAAISASLQGMVDEAPANVQRSIQATGQQLARLPQFRQQVDAGQPSLQEAYAFYNKIIDQFAEGLNGVAQEAPDAETAYLRVTAMPLFTSADAMSRGDALAAAGVVGGGLTEQEFRTYVGQIGAYHAGLEQAEPVMIPSVREQYEQLLNSDAWKTLTTVENAFLRGNQTDLPVPEADWRRAASEVGQRLMGLYIQQSSNATDIALEDGENTLVTSIIAGAAVLLLSLGVFLVAWRLSNRLVRRLTRLREETLNIADEQMPELVDRVRAGEDVDLDSEVSFLDHGEDEIGQVADAFNKAQQTAIGAAVEEAKTREGTKNVFLNIAHRSQVIVHRQLQALDQAERKQEDPDQLDMLFKLDHLSTRARRNAENLIILGGEQPGRQWRNPVALGELVRGATAETEEYKRVSVGKLPSIAVVGPAVGDLVHLLAELIDNATSFSPPQSRVEVRGDIVGRGIVIEVEDQGLGIEPEHCDELNRMLQDPPDFSFMALSEEPRLGLFVVARLAAKHGITVTLRDSAYGGTRAIVLVRSDLLSPLPEEDDEPDVTEAVPAQVGARHRAEPGPEPEPPAPVDAERTRQAMAPVQQHAQQPGPGGRPPLPTRNGRSGERRQQVDMFRPAPQEDWPTQEPQASPPVAEHRPPPPSRDVRPPRQGGPPAQQGNGQQGNGALSSGRPPLPRRRRQENLAAPLRDDAPVTEQTDIMMADDPDQARQRLAAFQRGTHRAREQEPGPHDHSGE</sequence>
<dbReference type="InterPro" id="IPR003660">
    <property type="entry name" value="HAMP_dom"/>
</dbReference>
<keyword evidence="4" id="KW-0597">Phosphoprotein</keyword>
<evidence type="ECO:0000256" key="1">
    <source>
        <dbReference type="ARBA" id="ARBA00000085"/>
    </source>
</evidence>
<feature type="compositionally biased region" description="Basic and acidic residues" evidence="10">
    <location>
        <begin position="733"/>
        <end position="746"/>
    </location>
</feature>
<dbReference type="PANTHER" id="PTHR45436:SF5">
    <property type="entry name" value="SENSOR HISTIDINE KINASE TRCS"/>
    <property type="match status" value="1"/>
</dbReference>
<dbReference type="Proteomes" id="UP000238362">
    <property type="component" value="Unassembled WGS sequence"/>
</dbReference>
<evidence type="ECO:0000313" key="12">
    <source>
        <dbReference type="EMBL" id="PRX45452.1"/>
    </source>
</evidence>
<dbReference type="PANTHER" id="PTHR45436">
    <property type="entry name" value="SENSOR HISTIDINE KINASE YKOH"/>
    <property type="match status" value="1"/>
</dbReference>
<comment type="catalytic activity">
    <reaction evidence="1">
        <text>ATP + protein L-histidine = ADP + protein N-phospho-L-histidine.</text>
        <dbReference type="EC" id="2.7.13.3"/>
    </reaction>
</comment>
<comment type="caution">
    <text evidence="12">The sequence shown here is derived from an EMBL/GenBank/DDBJ whole genome shotgun (WGS) entry which is preliminary data.</text>
</comment>
<evidence type="ECO:0000256" key="4">
    <source>
        <dbReference type="ARBA" id="ARBA00022553"/>
    </source>
</evidence>
<keyword evidence="13" id="KW-1185">Reference proteome</keyword>
<comment type="subcellular location">
    <subcellularLocation>
        <location evidence="2">Membrane</location>
    </subcellularLocation>
</comment>
<dbReference type="GO" id="GO:0000160">
    <property type="term" value="P:phosphorelay signal transduction system"/>
    <property type="evidence" value="ECO:0007669"/>
    <property type="project" value="UniProtKB-KW"/>
</dbReference>
<dbReference type="SUPFAM" id="SSF55874">
    <property type="entry name" value="ATPase domain of HSP90 chaperone/DNA topoisomerase II/histidine kinase"/>
    <property type="match status" value="1"/>
</dbReference>
<dbReference type="GO" id="GO:0004673">
    <property type="term" value="F:protein histidine kinase activity"/>
    <property type="evidence" value="ECO:0007669"/>
    <property type="project" value="UniProtKB-EC"/>
</dbReference>
<dbReference type="InterPro" id="IPR003594">
    <property type="entry name" value="HATPase_dom"/>
</dbReference>
<keyword evidence="9" id="KW-0902">Two-component regulatory system</keyword>
<dbReference type="InterPro" id="IPR013587">
    <property type="entry name" value="Nitrate/nitrite_sensing"/>
</dbReference>
<dbReference type="EMBL" id="PVNH01000009">
    <property type="protein sequence ID" value="PRX45452.1"/>
    <property type="molecule type" value="Genomic_DNA"/>
</dbReference>
<evidence type="ECO:0000256" key="9">
    <source>
        <dbReference type="ARBA" id="ARBA00023012"/>
    </source>
</evidence>
<evidence type="ECO:0000256" key="8">
    <source>
        <dbReference type="ARBA" id="ARBA00022989"/>
    </source>
</evidence>
<dbReference type="Gene3D" id="6.10.340.10">
    <property type="match status" value="1"/>
</dbReference>
<evidence type="ECO:0000256" key="3">
    <source>
        <dbReference type="ARBA" id="ARBA00012438"/>
    </source>
</evidence>
<evidence type="ECO:0000313" key="13">
    <source>
        <dbReference type="Proteomes" id="UP000238362"/>
    </source>
</evidence>
<gene>
    <name evidence="12" type="ORF">B0I33_109115</name>
</gene>
<reference evidence="12 13" key="1">
    <citation type="submission" date="2018-03" db="EMBL/GenBank/DDBJ databases">
        <title>Genomic Encyclopedia of Type Strains, Phase III (KMG-III): the genomes of soil and plant-associated and newly described type strains.</title>
        <authorList>
            <person name="Whitman W."/>
        </authorList>
    </citation>
    <scope>NUCLEOTIDE SEQUENCE [LARGE SCALE GENOMIC DNA]</scope>
    <source>
        <strain evidence="12 13">CGMCC 4.7125</strain>
    </source>
</reference>
<feature type="region of interest" description="Disordered" evidence="10">
    <location>
        <begin position="676"/>
        <end position="834"/>
    </location>
</feature>
<keyword evidence="8" id="KW-0472">Membrane</keyword>
<keyword evidence="7 12" id="KW-0418">Kinase</keyword>
<feature type="compositionally biased region" description="Basic and acidic residues" evidence="10">
    <location>
        <begin position="820"/>
        <end position="834"/>
    </location>
</feature>
<dbReference type="PROSITE" id="PS50885">
    <property type="entry name" value="HAMP"/>
    <property type="match status" value="1"/>
</dbReference>
<organism evidence="12 13">
    <name type="scientific">Prauserella shujinwangii</name>
    <dbReference type="NCBI Taxonomy" id="1453103"/>
    <lineage>
        <taxon>Bacteria</taxon>
        <taxon>Bacillati</taxon>
        <taxon>Actinomycetota</taxon>
        <taxon>Actinomycetes</taxon>
        <taxon>Pseudonocardiales</taxon>
        <taxon>Pseudonocardiaceae</taxon>
        <taxon>Prauserella</taxon>
    </lineage>
</organism>
<keyword evidence="8" id="KW-1133">Transmembrane helix</keyword>
<dbReference type="EC" id="2.7.13.3" evidence="3"/>
<name>A0A2T0LQB4_9PSEU</name>